<evidence type="ECO:0000259" key="8">
    <source>
        <dbReference type="PROSITE" id="PS51379"/>
    </source>
</evidence>
<keyword evidence="7" id="KW-0812">Transmembrane</keyword>
<dbReference type="Pfam" id="PF12801">
    <property type="entry name" value="Fer4_5"/>
    <property type="match status" value="2"/>
</dbReference>
<protein>
    <recommendedName>
        <fullName evidence="8">4Fe-4S ferredoxin-type domain-containing protein</fullName>
    </recommendedName>
</protein>
<feature type="non-terminal residue" evidence="9">
    <location>
        <position position="1"/>
    </location>
</feature>
<evidence type="ECO:0000256" key="7">
    <source>
        <dbReference type="SAM" id="Phobius"/>
    </source>
</evidence>
<dbReference type="PROSITE" id="PS00198">
    <property type="entry name" value="4FE4S_FER_1"/>
    <property type="match status" value="1"/>
</dbReference>
<evidence type="ECO:0000256" key="2">
    <source>
        <dbReference type="ARBA" id="ARBA00022485"/>
    </source>
</evidence>
<keyword evidence="7" id="KW-0472">Membrane</keyword>
<dbReference type="InterPro" id="IPR051684">
    <property type="entry name" value="Electron_Trans/Redox"/>
</dbReference>
<keyword evidence="4" id="KW-0249">Electron transport</keyword>
<dbReference type="PROSITE" id="PS51379">
    <property type="entry name" value="4FE4S_FER_2"/>
    <property type="match status" value="1"/>
</dbReference>
<evidence type="ECO:0000256" key="4">
    <source>
        <dbReference type="ARBA" id="ARBA00022982"/>
    </source>
</evidence>
<organism evidence="9">
    <name type="scientific">marine sediment metagenome</name>
    <dbReference type="NCBI Taxonomy" id="412755"/>
    <lineage>
        <taxon>unclassified sequences</taxon>
        <taxon>metagenomes</taxon>
        <taxon>ecological metagenomes</taxon>
    </lineage>
</organism>
<keyword evidence="7" id="KW-1133">Transmembrane helix</keyword>
<dbReference type="Pfam" id="PF00037">
    <property type="entry name" value="Fer4"/>
    <property type="match status" value="1"/>
</dbReference>
<evidence type="ECO:0000256" key="6">
    <source>
        <dbReference type="ARBA" id="ARBA00023014"/>
    </source>
</evidence>
<proteinExistence type="predicted"/>
<keyword evidence="5" id="KW-0408">Iron</keyword>
<feature type="domain" description="4Fe-4S ferredoxin-type" evidence="8">
    <location>
        <begin position="165"/>
        <end position="195"/>
    </location>
</feature>
<keyword evidence="1" id="KW-0813">Transport</keyword>
<keyword evidence="6" id="KW-0411">Iron-sulfur</keyword>
<comment type="caution">
    <text evidence="9">The sequence shown here is derived from an EMBL/GenBank/DDBJ whole genome shotgun (WGS) entry which is preliminary data.</text>
</comment>
<keyword evidence="3" id="KW-0479">Metal-binding</keyword>
<dbReference type="PANTHER" id="PTHR30176:SF3">
    <property type="entry name" value="FERREDOXIN-TYPE PROTEIN NAPH"/>
    <property type="match status" value="1"/>
</dbReference>
<name>X0XCQ5_9ZZZZ</name>
<evidence type="ECO:0000256" key="5">
    <source>
        <dbReference type="ARBA" id="ARBA00023004"/>
    </source>
</evidence>
<gene>
    <name evidence="9" type="ORF">S01H1_70551</name>
</gene>
<dbReference type="GO" id="GO:0005886">
    <property type="term" value="C:plasma membrane"/>
    <property type="evidence" value="ECO:0007669"/>
    <property type="project" value="TreeGrafter"/>
</dbReference>
<dbReference type="GO" id="GO:0051539">
    <property type="term" value="F:4 iron, 4 sulfur cluster binding"/>
    <property type="evidence" value="ECO:0007669"/>
    <property type="project" value="UniProtKB-KW"/>
</dbReference>
<dbReference type="Gene3D" id="3.30.70.20">
    <property type="match status" value="1"/>
</dbReference>
<evidence type="ECO:0000313" key="9">
    <source>
        <dbReference type="EMBL" id="GAG34433.1"/>
    </source>
</evidence>
<evidence type="ECO:0000256" key="1">
    <source>
        <dbReference type="ARBA" id="ARBA00022448"/>
    </source>
</evidence>
<evidence type="ECO:0000256" key="3">
    <source>
        <dbReference type="ARBA" id="ARBA00022723"/>
    </source>
</evidence>
<dbReference type="SUPFAM" id="SSF54862">
    <property type="entry name" value="4Fe-4S ferredoxins"/>
    <property type="match status" value="1"/>
</dbReference>
<dbReference type="PANTHER" id="PTHR30176">
    <property type="entry name" value="FERREDOXIN-TYPE PROTEIN NAPH"/>
    <property type="match status" value="1"/>
</dbReference>
<dbReference type="EMBL" id="BARS01046922">
    <property type="protein sequence ID" value="GAG34433.1"/>
    <property type="molecule type" value="Genomic_DNA"/>
</dbReference>
<accession>X0XCQ5</accession>
<sequence length="200" mass="21602">IFSLAYFGFYRAGCICPIGAIQNVTLALADGAYFLPATVALVFALPLLFACLFGRVFCGGVCPLGAIQDLVLIRPVRIPTWLQHGLGLVPFVYLAAAVVLAATDSMFIICRYDPFVSFFRLAGRFPMLIAGGVFLLVSTFVGRPYCRFVCPLGALLGVCSRWAWRRASITPDKCVTCSLCEDACPFGAIRKPIPEGVSSE</sequence>
<feature type="transmembrane region" description="Helical" evidence="7">
    <location>
        <begin position="121"/>
        <end position="141"/>
    </location>
</feature>
<dbReference type="InterPro" id="IPR017900">
    <property type="entry name" value="4Fe4S_Fe_S_CS"/>
</dbReference>
<dbReference type="GO" id="GO:0046872">
    <property type="term" value="F:metal ion binding"/>
    <property type="evidence" value="ECO:0007669"/>
    <property type="project" value="UniProtKB-KW"/>
</dbReference>
<keyword evidence="2" id="KW-0004">4Fe-4S</keyword>
<feature type="transmembrane region" description="Helical" evidence="7">
    <location>
        <begin position="33"/>
        <end position="66"/>
    </location>
</feature>
<feature type="transmembrane region" description="Helical" evidence="7">
    <location>
        <begin position="86"/>
        <end position="109"/>
    </location>
</feature>
<dbReference type="AlphaFoldDB" id="X0XCQ5"/>
<dbReference type="InterPro" id="IPR017896">
    <property type="entry name" value="4Fe4S_Fe-S-bd"/>
</dbReference>
<reference evidence="9" key="1">
    <citation type="journal article" date="2014" name="Front. Microbiol.">
        <title>High frequency of phylogenetically diverse reductive dehalogenase-homologous genes in deep subseafloor sedimentary metagenomes.</title>
        <authorList>
            <person name="Kawai M."/>
            <person name="Futagami T."/>
            <person name="Toyoda A."/>
            <person name="Takaki Y."/>
            <person name="Nishi S."/>
            <person name="Hori S."/>
            <person name="Arai W."/>
            <person name="Tsubouchi T."/>
            <person name="Morono Y."/>
            <person name="Uchiyama I."/>
            <person name="Ito T."/>
            <person name="Fujiyama A."/>
            <person name="Inagaki F."/>
            <person name="Takami H."/>
        </authorList>
    </citation>
    <scope>NUCLEOTIDE SEQUENCE</scope>
    <source>
        <strain evidence="9">Expedition CK06-06</strain>
    </source>
</reference>